<dbReference type="PANTHER" id="PTHR33048:SF129">
    <property type="entry name" value="INTEGRAL MEMBRANE PROTEIN-RELATED"/>
    <property type="match status" value="1"/>
</dbReference>
<organism evidence="8 9">
    <name type="scientific">Coleophoma crateriformis</name>
    <dbReference type="NCBI Taxonomy" id="565419"/>
    <lineage>
        <taxon>Eukaryota</taxon>
        <taxon>Fungi</taxon>
        <taxon>Dikarya</taxon>
        <taxon>Ascomycota</taxon>
        <taxon>Pezizomycotina</taxon>
        <taxon>Leotiomycetes</taxon>
        <taxon>Helotiales</taxon>
        <taxon>Dermateaceae</taxon>
        <taxon>Coleophoma</taxon>
    </lineage>
</organism>
<name>A0A3D8T8N5_9HELO</name>
<dbReference type="InterPro" id="IPR049326">
    <property type="entry name" value="Rhodopsin_dom_fungi"/>
</dbReference>
<dbReference type="Proteomes" id="UP000256328">
    <property type="component" value="Unassembled WGS sequence"/>
</dbReference>
<keyword evidence="2 6" id="KW-0812">Transmembrane</keyword>
<comment type="similarity">
    <text evidence="5">Belongs to the SAT4 family.</text>
</comment>
<evidence type="ECO:0000256" key="5">
    <source>
        <dbReference type="ARBA" id="ARBA00038359"/>
    </source>
</evidence>
<evidence type="ECO:0000313" key="8">
    <source>
        <dbReference type="EMBL" id="RDW94952.1"/>
    </source>
</evidence>
<dbReference type="OrthoDB" id="444631at2759"/>
<protein>
    <recommendedName>
        <fullName evidence="7">Rhodopsin domain-containing protein</fullName>
    </recommendedName>
</protein>
<evidence type="ECO:0000256" key="4">
    <source>
        <dbReference type="ARBA" id="ARBA00023136"/>
    </source>
</evidence>
<evidence type="ECO:0000256" key="1">
    <source>
        <dbReference type="ARBA" id="ARBA00004141"/>
    </source>
</evidence>
<feature type="transmembrane region" description="Helical" evidence="6">
    <location>
        <begin position="124"/>
        <end position="145"/>
    </location>
</feature>
<evidence type="ECO:0000256" key="3">
    <source>
        <dbReference type="ARBA" id="ARBA00022989"/>
    </source>
</evidence>
<comment type="caution">
    <text evidence="8">The sequence shown here is derived from an EMBL/GenBank/DDBJ whole genome shotgun (WGS) entry which is preliminary data.</text>
</comment>
<reference evidence="8 9" key="1">
    <citation type="journal article" date="2018" name="IMA Fungus">
        <title>IMA Genome-F 9: Draft genome sequence of Annulohypoxylon stygium, Aspergillus mulundensis, Berkeleyomyces basicola (syn. Thielaviopsis basicola), Ceratocystis smalleyi, two Cercospora beticola strains, Coleophoma cylindrospora, Fusarium fracticaudum, Phialophora cf. hyalina, and Morchella septimelata.</title>
        <authorList>
            <person name="Wingfield B.D."/>
            <person name="Bills G.F."/>
            <person name="Dong Y."/>
            <person name="Huang W."/>
            <person name="Nel W.J."/>
            <person name="Swalarsk-Parry B.S."/>
            <person name="Vaghefi N."/>
            <person name="Wilken P.M."/>
            <person name="An Z."/>
            <person name="de Beer Z.W."/>
            <person name="De Vos L."/>
            <person name="Chen L."/>
            <person name="Duong T.A."/>
            <person name="Gao Y."/>
            <person name="Hammerbacher A."/>
            <person name="Kikkert J.R."/>
            <person name="Li Y."/>
            <person name="Li H."/>
            <person name="Li K."/>
            <person name="Li Q."/>
            <person name="Liu X."/>
            <person name="Ma X."/>
            <person name="Naidoo K."/>
            <person name="Pethybridge S.J."/>
            <person name="Sun J."/>
            <person name="Steenkamp E.T."/>
            <person name="van der Nest M.A."/>
            <person name="van Wyk S."/>
            <person name="Wingfield M.J."/>
            <person name="Xiong C."/>
            <person name="Yue Q."/>
            <person name="Zhang X."/>
        </authorList>
    </citation>
    <scope>NUCLEOTIDE SEQUENCE [LARGE SCALE GENOMIC DNA]</scope>
    <source>
        <strain evidence="8 9">BP5796</strain>
    </source>
</reference>
<feature type="transmembrane region" description="Helical" evidence="6">
    <location>
        <begin position="165"/>
        <end position="188"/>
    </location>
</feature>
<feature type="transmembrane region" description="Helical" evidence="6">
    <location>
        <begin position="200"/>
        <end position="219"/>
    </location>
</feature>
<evidence type="ECO:0000313" key="9">
    <source>
        <dbReference type="Proteomes" id="UP000256328"/>
    </source>
</evidence>
<keyword evidence="4 6" id="KW-0472">Membrane</keyword>
<evidence type="ECO:0000256" key="6">
    <source>
        <dbReference type="SAM" id="Phobius"/>
    </source>
</evidence>
<feature type="transmembrane region" description="Helical" evidence="6">
    <location>
        <begin position="45"/>
        <end position="68"/>
    </location>
</feature>
<evidence type="ECO:0000256" key="2">
    <source>
        <dbReference type="ARBA" id="ARBA00022692"/>
    </source>
</evidence>
<feature type="transmembrane region" description="Helical" evidence="6">
    <location>
        <begin position="12"/>
        <end position="33"/>
    </location>
</feature>
<accession>A0A3D8T8N5</accession>
<feature type="transmembrane region" description="Helical" evidence="6">
    <location>
        <begin position="88"/>
        <end position="112"/>
    </location>
</feature>
<keyword evidence="9" id="KW-1185">Reference proteome</keyword>
<keyword evidence="3 6" id="KW-1133">Transmembrane helix</keyword>
<dbReference type="Pfam" id="PF20684">
    <property type="entry name" value="Fung_rhodopsin"/>
    <property type="match status" value="1"/>
</dbReference>
<proteinExistence type="inferred from homology"/>
<gene>
    <name evidence="8" type="ORF">BP5796_00715</name>
</gene>
<dbReference type="PANTHER" id="PTHR33048">
    <property type="entry name" value="PTH11-LIKE INTEGRAL MEMBRANE PROTEIN (AFU_ORTHOLOGUE AFUA_5G11245)"/>
    <property type="match status" value="1"/>
</dbReference>
<comment type="subcellular location">
    <subcellularLocation>
        <location evidence="1">Membrane</location>
        <topology evidence="1">Multi-pass membrane protein</topology>
    </subcellularLocation>
</comment>
<feature type="domain" description="Rhodopsin" evidence="7">
    <location>
        <begin position="29"/>
        <end position="270"/>
    </location>
</feature>
<dbReference type="InterPro" id="IPR052337">
    <property type="entry name" value="SAT4-like"/>
</dbReference>
<dbReference type="AlphaFoldDB" id="A0A3D8T8N5"/>
<evidence type="ECO:0000259" key="7">
    <source>
        <dbReference type="Pfam" id="PF20684"/>
    </source>
</evidence>
<dbReference type="EMBL" id="PDLN01000001">
    <property type="protein sequence ID" value="RDW94952.1"/>
    <property type="molecule type" value="Genomic_DNA"/>
</dbReference>
<sequence length="484" mass="53514">MPFTGPSRAPQILAGNIIPMVVATVFTFARVWSRAVILKVWGLDDTMVVIAWIFALALIIANCVGTVFGQGHHAIDVPDDAAIPLGLVGYTTTIFYTMALSLTKISICLFYLRLFTDRRSKYLIWGTMVIVLAYTIPCVFLTIFACTPVAGSWNASLKAKCLNELPIFWTLVVANIAIDIWLIILVAQKIRKLQLARKQKIALLSVITMGWLVVVAALIRLGRTLRIINDVTLGIDSTWFAYDTSIWSATEVCVGIFCATAPSIKPFLRKYAPGLLSTLTSSLERGGVTYTTHGRSNHTALHDDGIELENRDQIPILESGQRPGTRGLADDKNSIHGHLGIFTGPRIGCFVAYKFYHTIQSKASSHEGTQSPRKDALLRRSNGILSDRTAIINIRTRSNKSAPNVMPGRFKEIISPLRDNGGQGPILISSKMDHLKYAFKSWEYAAQRKPEKGRAEVEPFRKFSAIGVFSGDEIKLSFGQIQEE</sequence>
<dbReference type="GO" id="GO:0016020">
    <property type="term" value="C:membrane"/>
    <property type="evidence" value="ECO:0007669"/>
    <property type="project" value="UniProtKB-SubCell"/>
</dbReference>